<dbReference type="Proteomes" id="UP001549037">
    <property type="component" value="Unassembled WGS sequence"/>
</dbReference>
<proteinExistence type="predicted"/>
<reference evidence="2 3" key="1">
    <citation type="submission" date="2024-06" db="EMBL/GenBank/DDBJ databases">
        <title>Genomic Encyclopedia of Type Strains, Phase IV (KMG-IV): sequencing the most valuable type-strain genomes for metagenomic binning, comparative biology and taxonomic classification.</title>
        <authorList>
            <person name="Goeker M."/>
        </authorList>
    </citation>
    <scope>NUCLEOTIDE SEQUENCE [LARGE SCALE GENOMIC DNA]</scope>
    <source>
        <strain evidence="2 3">DSM 28302</strain>
    </source>
</reference>
<evidence type="ECO:0000313" key="2">
    <source>
        <dbReference type="EMBL" id="MET3633767.1"/>
    </source>
</evidence>
<keyword evidence="1" id="KW-0812">Transmembrane</keyword>
<protein>
    <recommendedName>
        <fullName evidence="4">Phage protein</fullName>
    </recommendedName>
</protein>
<evidence type="ECO:0000313" key="3">
    <source>
        <dbReference type="Proteomes" id="UP001549037"/>
    </source>
</evidence>
<accession>A0ABV2JDC1</accession>
<evidence type="ECO:0000256" key="1">
    <source>
        <dbReference type="SAM" id="Phobius"/>
    </source>
</evidence>
<organism evidence="2 3">
    <name type="scientific">Streptococcus porcorum</name>
    <dbReference type="NCBI Taxonomy" id="701526"/>
    <lineage>
        <taxon>Bacteria</taxon>
        <taxon>Bacillati</taxon>
        <taxon>Bacillota</taxon>
        <taxon>Bacilli</taxon>
        <taxon>Lactobacillales</taxon>
        <taxon>Streptococcaceae</taxon>
        <taxon>Streptococcus</taxon>
    </lineage>
</organism>
<keyword evidence="1" id="KW-0472">Membrane</keyword>
<name>A0ABV2JDC1_9STRE</name>
<sequence>MEILKNKEVSLLIIGALISLFSTLIGFFAQTYFTYILSNRGKVHIYIKSVYNKSTREAWGFSESQSGMVFDVPLWIELHNTKSTKQIIRNLNLSLYYRNKYMCNMVQATHYDTKEGKESFGDNGSYSFLLNGNEIKRFDLEFILLQKDFKGEDFDEVRLSYYDTRDKHKEVSIFKLNSSWEVTNNKIDDDWRKIV</sequence>
<keyword evidence="3" id="KW-1185">Reference proteome</keyword>
<gene>
    <name evidence="2" type="ORF">ABID28_000400</name>
</gene>
<comment type="caution">
    <text evidence="2">The sequence shown here is derived from an EMBL/GenBank/DDBJ whole genome shotgun (WGS) entry which is preliminary data.</text>
</comment>
<evidence type="ECO:0008006" key="4">
    <source>
        <dbReference type="Google" id="ProtNLM"/>
    </source>
</evidence>
<dbReference type="RefSeq" id="WP_354367599.1">
    <property type="nucleotide sequence ID" value="NZ_JBEPLN010000004.1"/>
</dbReference>
<keyword evidence="1" id="KW-1133">Transmembrane helix</keyword>
<feature type="transmembrane region" description="Helical" evidence="1">
    <location>
        <begin position="12"/>
        <end position="33"/>
    </location>
</feature>
<dbReference type="EMBL" id="JBEPLN010000004">
    <property type="protein sequence ID" value="MET3633767.1"/>
    <property type="molecule type" value="Genomic_DNA"/>
</dbReference>